<dbReference type="PANTHER" id="PTHR35046:SF26">
    <property type="entry name" value="RNA-DIRECTED DNA POLYMERASE"/>
    <property type="match status" value="1"/>
</dbReference>
<proteinExistence type="predicted"/>
<evidence type="ECO:0000259" key="2">
    <source>
        <dbReference type="Pfam" id="PF17921"/>
    </source>
</evidence>
<dbReference type="SUPFAM" id="SSF53098">
    <property type="entry name" value="Ribonuclease H-like"/>
    <property type="match status" value="1"/>
</dbReference>
<dbReference type="PANTHER" id="PTHR35046">
    <property type="entry name" value="ZINC KNUCKLE (CCHC-TYPE) FAMILY PROTEIN"/>
    <property type="match status" value="1"/>
</dbReference>
<dbReference type="InterPro" id="IPR036397">
    <property type="entry name" value="RNaseH_sf"/>
</dbReference>
<sequence length="426" mass="49171">MEVQVTHCYLMGLRPNVRNLVELQPCWTLYGIVQLAMKAGGRWQKSVAVTDDLQNSRSNTHFQARNQGQGHATMRNHANNLLINEDEGENNDNEVEMEPQGDGRLLEFTKEEVTYEDHDRPNLVGGFNGQNKAEESFQKMKEMLSLATVLVLPDFKGVFEGECDASEIGIGAVPSFDSFKDLYPGDLFFDCSLREKIIQEMHGGGLGGHFGTNKTYAMIEHKSFWPKMRRNVYKFVKKCQTFQELKGKVQNIGSYTPLPVPTAPWEDQIFTLERLCEYMEFQNPSLQIETPNFSHFWRTLWKKFGTRLQYCTSYHPQTDGQTEVVNRSLGNLLSSFTRMGRNGLKGENMADLMKNLHEEIRLKIEESNAKYKKYADQKRRGQSFQEGDMVMVHLSKERLPAGFYSKLSKRKIGPYKIIKIRRMLMW</sequence>
<organism evidence="3 4">
    <name type="scientific">Vitis vinifera</name>
    <name type="common">Grape</name>
    <dbReference type="NCBI Taxonomy" id="29760"/>
    <lineage>
        <taxon>Eukaryota</taxon>
        <taxon>Viridiplantae</taxon>
        <taxon>Streptophyta</taxon>
        <taxon>Embryophyta</taxon>
        <taxon>Tracheophyta</taxon>
        <taxon>Spermatophyta</taxon>
        <taxon>Magnoliopsida</taxon>
        <taxon>eudicotyledons</taxon>
        <taxon>Gunneridae</taxon>
        <taxon>Pentapetalae</taxon>
        <taxon>rosids</taxon>
        <taxon>Vitales</taxon>
        <taxon>Vitaceae</taxon>
        <taxon>Viteae</taxon>
        <taxon>Vitis</taxon>
    </lineage>
</organism>
<reference evidence="3 4" key="1">
    <citation type="journal article" date="2018" name="PLoS Genet.">
        <title>Population sequencing reveals clonal diversity and ancestral inbreeding in the grapevine cultivar Chardonnay.</title>
        <authorList>
            <person name="Roach M.J."/>
            <person name="Johnson D.L."/>
            <person name="Bohlmann J."/>
            <person name="van Vuuren H.J."/>
            <person name="Jones S.J."/>
            <person name="Pretorius I.S."/>
            <person name="Schmidt S.A."/>
            <person name="Borneman A.R."/>
        </authorList>
    </citation>
    <scope>NUCLEOTIDE SEQUENCE [LARGE SCALE GENOMIC DNA]</scope>
    <source>
        <strain evidence="4">cv. Chardonnay</strain>
        <tissue evidence="3">Leaf</tissue>
    </source>
</reference>
<name>A0A438DEL2_VITVI</name>
<feature type="domain" description="Reverse transcriptase/retrotransposon-derived protein RNase H-like" evidence="1">
    <location>
        <begin position="131"/>
        <end position="173"/>
    </location>
</feature>
<dbReference type="Pfam" id="PF17919">
    <property type="entry name" value="RT_RNaseH_2"/>
    <property type="match status" value="1"/>
</dbReference>
<protein>
    <recommendedName>
        <fullName evidence="5">Integrase zinc-binding domain-containing protein</fullName>
    </recommendedName>
</protein>
<dbReference type="Proteomes" id="UP000288805">
    <property type="component" value="Unassembled WGS sequence"/>
</dbReference>
<evidence type="ECO:0008006" key="5">
    <source>
        <dbReference type="Google" id="ProtNLM"/>
    </source>
</evidence>
<evidence type="ECO:0000259" key="1">
    <source>
        <dbReference type="Pfam" id="PF17919"/>
    </source>
</evidence>
<dbReference type="Pfam" id="PF17921">
    <property type="entry name" value="Integrase_H2C2"/>
    <property type="match status" value="1"/>
</dbReference>
<dbReference type="InterPro" id="IPR012337">
    <property type="entry name" value="RNaseH-like_sf"/>
</dbReference>
<dbReference type="SUPFAM" id="SSF56672">
    <property type="entry name" value="DNA/RNA polymerases"/>
    <property type="match status" value="1"/>
</dbReference>
<dbReference type="Gene3D" id="3.30.420.10">
    <property type="entry name" value="Ribonuclease H-like superfamily/Ribonuclease H"/>
    <property type="match status" value="1"/>
</dbReference>
<dbReference type="GO" id="GO:0003676">
    <property type="term" value="F:nucleic acid binding"/>
    <property type="evidence" value="ECO:0007669"/>
    <property type="project" value="InterPro"/>
</dbReference>
<dbReference type="InterPro" id="IPR041577">
    <property type="entry name" value="RT_RNaseH_2"/>
</dbReference>
<feature type="domain" description="Integrase zinc-binding" evidence="2">
    <location>
        <begin position="192"/>
        <end position="246"/>
    </location>
</feature>
<dbReference type="Gene3D" id="1.10.340.70">
    <property type="match status" value="1"/>
</dbReference>
<dbReference type="AlphaFoldDB" id="A0A438DEL2"/>
<gene>
    <name evidence="3" type="ORF">CK203_082948</name>
</gene>
<dbReference type="InterPro" id="IPR043502">
    <property type="entry name" value="DNA/RNA_pol_sf"/>
</dbReference>
<dbReference type="EMBL" id="QGNW01001662">
    <property type="protein sequence ID" value="RVW33880.1"/>
    <property type="molecule type" value="Genomic_DNA"/>
</dbReference>
<accession>A0A438DEL2</accession>
<dbReference type="InterPro" id="IPR041588">
    <property type="entry name" value="Integrase_H2C2"/>
</dbReference>
<evidence type="ECO:0000313" key="3">
    <source>
        <dbReference type="EMBL" id="RVW33880.1"/>
    </source>
</evidence>
<evidence type="ECO:0000313" key="4">
    <source>
        <dbReference type="Proteomes" id="UP000288805"/>
    </source>
</evidence>
<comment type="caution">
    <text evidence="3">The sequence shown here is derived from an EMBL/GenBank/DDBJ whole genome shotgun (WGS) entry which is preliminary data.</text>
</comment>